<reference evidence="1" key="1">
    <citation type="submission" date="2022-12" db="EMBL/GenBank/DDBJ databases">
        <title>Jiella pelagia sp. nov., isolated from phosphonate enriched culture of Northwest Pacific surface seawater.</title>
        <authorList>
            <person name="Shin D.Y."/>
            <person name="Hwang C.Y."/>
        </authorList>
    </citation>
    <scope>NUCLEOTIDE SEQUENCE</scope>
    <source>
        <strain evidence="1">HL-NP1</strain>
    </source>
</reference>
<gene>
    <name evidence="1" type="ORF">OH818_03800</name>
</gene>
<protein>
    <recommendedName>
        <fullName evidence="3">DUF1127 domain-containing protein</fullName>
    </recommendedName>
</protein>
<organism evidence="1 2">
    <name type="scientific">Jiella pelagia</name>
    <dbReference type="NCBI Taxonomy" id="2986949"/>
    <lineage>
        <taxon>Bacteria</taxon>
        <taxon>Pseudomonadati</taxon>
        <taxon>Pseudomonadota</taxon>
        <taxon>Alphaproteobacteria</taxon>
        <taxon>Hyphomicrobiales</taxon>
        <taxon>Aurantimonadaceae</taxon>
        <taxon>Jiella</taxon>
    </lineage>
</organism>
<evidence type="ECO:0000313" key="1">
    <source>
        <dbReference type="EMBL" id="WAP69412.1"/>
    </source>
</evidence>
<evidence type="ECO:0000313" key="2">
    <source>
        <dbReference type="Proteomes" id="UP001164020"/>
    </source>
</evidence>
<dbReference type="EMBL" id="CP114029">
    <property type="protein sequence ID" value="WAP69412.1"/>
    <property type="molecule type" value="Genomic_DNA"/>
</dbReference>
<keyword evidence="2" id="KW-1185">Reference proteome</keyword>
<proteinExistence type="predicted"/>
<name>A0ABY7BZX8_9HYPH</name>
<sequence length="91" mass="10611">MLQWVYSPRIEDRAATNLRTGSGGWLRSWTQERRRQKLRREAIATLLRVDADILRDITGLERHQVEAAASMPLEADALKRLQELQRDRSGR</sequence>
<evidence type="ECO:0008006" key="3">
    <source>
        <dbReference type="Google" id="ProtNLM"/>
    </source>
</evidence>
<dbReference type="RefSeq" id="WP_268881852.1">
    <property type="nucleotide sequence ID" value="NZ_CP114029.1"/>
</dbReference>
<dbReference type="Proteomes" id="UP001164020">
    <property type="component" value="Chromosome"/>
</dbReference>
<accession>A0ABY7BZX8</accession>